<feature type="compositionally biased region" description="Acidic residues" evidence="1">
    <location>
        <begin position="161"/>
        <end position="178"/>
    </location>
</feature>
<feature type="compositionally biased region" description="Polar residues" evidence="1">
    <location>
        <begin position="1303"/>
        <end position="1312"/>
    </location>
</feature>
<accession>A0AAW0CM88</accession>
<evidence type="ECO:0000256" key="1">
    <source>
        <dbReference type="SAM" id="MobiDB-lite"/>
    </source>
</evidence>
<feature type="region of interest" description="Disordered" evidence="1">
    <location>
        <begin position="1265"/>
        <end position="1312"/>
    </location>
</feature>
<gene>
    <name evidence="2" type="ORF">R3P38DRAFT_3467705</name>
</gene>
<name>A0AAW0CM88_9AGAR</name>
<feature type="region of interest" description="Disordered" evidence="1">
    <location>
        <begin position="598"/>
        <end position="653"/>
    </location>
</feature>
<feature type="compositionally biased region" description="Polar residues" evidence="1">
    <location>
        <begin position="617"/>
        <end position="635"/>
    </location>
</feature>
<proteinExistence type="predicted"/>
<evidence type="ECO:0000313" key="3">
    <source>
        <dbReference type="Proteomes" id="UP001362999"/>
    </source>
</evidence>
<dbReference type="PANTHER" id="PTHR31912:SF34">
    <property type="entry name" value="NOTOCHORD-RELATED PROTEIN"/>
    <property type="match status" value="1"/>
</dbReference>
<dbReference type="EMBL" id="JAWWNJ010000016">
    <property type="protein sequence ID" value="KAK7039557.1"/>
    <property type="molecule type" value="Genomic_DNA"/>
</dbReference>
<keyword evidence="3" id="KW-1185">Reference proteome</keyword>
<feature type="compositionally biased region" description="Basic residues" evidence="1">
    <location>
        <begin position="1274"/>
        <end position="1287"/>
    </location>
</feature>
<dbReference type="Proteomes" id="UP001362999">
    <property type="component" value="Unassembled WGS sequence"/>
</dbReference>
<reference evidence="2 3" key="1">
    <citation type="journal article" date="2024" name="J Genomics">
        <title>Draft genome sequencing and assembly of Favolaschia claudopus CIRM-BRFM 2984 isolated from oak limbs.</title>
        <authorList>
            <person name="Navarro D."/>
            <person name="Drula E."/>
            <person name="Chaduli D."/>
            <person name="Cazenave R."/>
            <person name="Ahrendt S."/>
            <person name="Wang J."/>
            <person name="Lipzen A."/>
            <person name="Daum C."/>
            <person name="Barry K."/>
            <person name="Grigoriev I.V."/>
            <person name="Favel A."/>
            <person name="Rosso M.N."/>
            <person name="Martin F."/>
        </authorList>
    </citation>
    <scope>NUCLEOTIDE SEQUENCE [LARGE SCALE GENOMIC DNA]</scope>
    <source>
        <strain evidence="2 3">CIRM-BRFM 2984</strain>
    </source>
</reference>
<organism evidence="2 3">
    <name type="scientific">Favolaschia claudopus</name>
    <dbReference type="NCBI Taxonomy" id="2862362"/>
    <lineage>
        <taxon>Eukaryota</taxon>
        <taxon>Fungi</taxon>
        <taxon>Dikarya</taxon>
        <taxon>Basidiomycota</taxon>
        <taxon>Agaricomycotina</taxon>
        <taxon>Agaricomycetes</taxon>
        <taxon>Agaricomycetidae</taxon>
        <taxon>Agaricales</taxon>
        <taxon>Marasmiineae</taxon>
        <taxon>Mycenaceae</taxon>
        <taxon>Favolaschia</taxon>
    </lineage>
</organism>
<feature type="region of interest" description="Disordered" evidence="1">
    <location>
        <begin position="158"/>
        <end position="213"/>
    </location>
</feature>
<dbReference type="PANTHER" id="PTHR31912">
    <property type="entry name" value="IP13529P"/>
    <property type="match status" value="1"/>
</dbReference>
<comment type="caution">
    <text evidence="2">The sequence shown here is derived from an EMBL/GenBank/DDBJ whole genome shotgun (WGS) entry which is preliminary data.</text>
</comment>
<evidence type="ECO:0000313" key="2">
    <source>
        <dbReference type="EMBL" id="KAK7039557.1"/>
    </source>
</evidence>
<sequence length="1312" mass="146198">MAEKLEPNPESEHNFFCALYAPSQYSEVWEHIQSNGKSGYRCIPCNDLHVRDSRRLEAHEKTQDHQNALKFYLARDDHPSDLPLQAFIADGTHSLLASLAAPANYDTNSSSYAEPTASSRGSSPIIDWGLSENAELEPSLDAQAVAVIAQKLAEYLSTDLTSEDEDEERSEAGEEAGEVQEPTVSVDNGTEDEGEGHGHKRARTQNTAEPSRQWYPWPDRITCTLDVLMHLPRSVFSQRQLDLFVWLLKVNNVDEVPSVKSMQEMNAILQKLCGIESIAYDGALGHKYYVNSLAQIIAQVRYSIPDSGKVLEEARQGKRWLEEIPSEKTTPMARFGNQDYYIHEPAMLRNGTVCMPFRWFTRSSVLFAKCWEMVVVNSDDGQFWRVVERESEVSEHEFMKNLPDLREDFHLYGQPEPSKIHGAEVTRVKSRQADNIDTDVWNAETSTLRRWTLTDPSVGNAWRVRAQGSRVLAFPIWLYCDDTSGNLSKKWNEHNSFLFTPAGLSREQAAKEFNVHFLSTSNIAPPLEMLDGVLDQLEKGEENGIWAWDCELNELVLLIPAVLALLGDNPMQSEFACHIGLRGKLFCRACWVKGSDGLDDEEGDVPKPQRAGLDGSNADNDQTEAPRSPVGSQAESDVESDTSKTKKGGKRVKETLEQMMERVKSFVKIGKLRTREETQATLHSYFEEASTANTKTKVKKMRTATGIKDTFQLVFLEKLFDSYKGKRGTKAKQEALDAKLRSLPQNTTSPVWRIKGLDPHQDTPVEILHVILLGFVKYMWRDLIQNQLKNKDDLKKLLETRLNSFDVQGLGISPLAGRTLVQYSGSLVGRDFRAIAQVAPFVIYDLVSPDCLATWVSLSKLIPLVWQPRIKDIDAHAVLLATEINHFLTCAARWTTRWFNKPKFHIFLHLPAHIRRFGPAILFATEAFESFNAIIRAKSVHSNRHAPSRDIAQAFAQGNRIRHLLSGGVFMEAVVPTSGDSVTAHVSDASQSTNTLSRNQADWKRAAPGPLSLVNSPNTITQYLGLDQKKTGPRGMCVPDKLAARHFSETLTGKNLPASLPPSSTRQMIQTNSAVYLENGDPCTLNQFVIVRRPDHSTFVARVMEILQIKGSVEFLSQRPSAILVQTAAVSSVADNCYGMPAVKLDNQWSLVKLADLLCTVNVQHNCNVHGCGPTGFRYIYQEREKTNQTRPVIVHAGNQTDILLNTAQMRDAINLQPYRINSETLDTESIIMASVLREYKLKKAASSAAAGAEMTDLSAAGSSLAGRIDGHSRGRARGRGGSRRASTRGVSGGRPMTARITELQTDPSSGS</sequence>
<protein>
    <submittedName>
        <fullName evidence="2">Uncharacterized protein</fullName>
    </submittedName>
</protein>